<dbReference type="AlphaFoldDB" id="A0A1M5G1B1"/>
<dbReference type="Gene3D" id="1.20.1260.120">
    <property type="entry name" value="Protein of unknown function DUF2935"/>
    <property type="match status" value="1"/>
</dbReference>
<evidence type="ECO:0008006" key="4">
    <source>
        <dbReference type="Google" id="ProtNLM"/>
    </source>
</evidence>
<dbReference type="Pfam" id="PF11155">
    <property type="entry name" value="DUF2935"/>
    <property type="match status" value="2"/>
</dbReference>
<proteinExistence type="predicted"/>
<dbReference type="EMBL" id="FQVW01000011">
    <property type="protein sequence ID" value="SHF97607.1"/>
    <property type="molecule type" value="Genomic_DNA"/>
</dbReference>
<gene>
    <name evidence="2" type="ORF">SAMN05216225_101127</name>
</gene>
<accession>A0A1M5G1B1</accession>
<keyword evidence="3" id="KW-1185">Reference proteome</keyword>
<protein>
    <recommendedName>
        <fullName evidence="4">DUF2935 domain-containing protein</fullName>
    </recommendedName>
</protein>
<dbReference type="InterPro" id="IPR021328">
    <property type="entry name" value="CotB-like"/>
</dbReference>
<dbReference type="SUPFAM" id="SSF158430">
    <property type="entry name" value="Bacillus cereus metalloprotein-like"/>
    <property type="match status" value="2"/>
</dbReference>
<dbReference type="Proteomes" id="UP000183988">
    <property type="component" value="Unassembled WGS sequence"/>
</dbReference>
<evidence type="ECO:0000256" key="1">
    <source>
        <dbReference type="SAM" id="MobiDB-lite"/>
    </source>
</evidence>
<feature type="region of interest" description="Disordered" evidence="1">
    <location>
        <begin position="249"/>
        <end position="270"/>
    </location>
</feature>
<reference evidence="2 3" key="1">
    <citation type="submission" date="2016-11" db="EMBL/GenBank/DDBJ databases">
        <authorList>
            <person name="Jaros S."/>
            <person name="Januszkiewicz K."/>
            <person name="Wedrychowicz H."/>
        </authorList>
    </citation>
    <scope>NUCLEOTIDE SEQUENCE [LARGE SCALE GENOMIC DNA]</scope>
    <source>
        <strain evidence="2 3">IBRC-M 10683</strain>
    </source>
</reference>
<dbReference type="STRING" id="930117.SAMN05216225_101127"/>
<sequence length="270" mass="31502">MTDMLAEASFEHQYWLKIMKDHAQFIRNSLHLSETKNVETTEELIKVFDHLLAKSKSLSNTNVIAFTKEAESAIEVLKKIKLSLLKHQLKEGKTIHLSPTTMNHMVNELEEYEVVINYLKEGMAPATFHELHHHLIWLSDAANHANTIHVKLDKTEISLKKKSNEFKKQFEAYYLNAVEFTGYLRSNLSSYPALKRFNEDVMYQMKLFQTFLFELDKMDLALLGTISPLMVDHMYREHCYYLIKLSHSTKTQPPACDPTIPDTLKKEPWQ</sequence>
<evidence type="ECO:0000313" key="3">
    <source>
        <dbReference type="Proteomes" id="UP000183988"/>
    </source>
</evidence>
<name>A0A1M5G1B1_9BACI</name>
<evidence type="ECO:0000313" key="2">
    <source>
        <dbReference type="EMBL" id="SHF97607.1"/>
    </source>
</evidence>
<organism evidence="2 3">
    <name type="scientific">Ornithinibacillus halophilus</name>
    <dbReference type="NCBI Taxonomy" id="930117"/>
    <lineage>
        <taxon>Bacteria</taxon>
        <taxon>Bacillati</taxon>
        <taxon>Bacillota</taxon>
        <taxon>Bacilli</taxon>
        <taxon>Bacillales</taxon>
        <taxon>Bacillaceae</taxon>
        <taxon>Ornithinibacillus</taxon>
    </lineage>
</organism>